<dbReference type="Proteomes" id="UP001595979">
    <property type="component" value="Unassembled WGS sequence"/>
</dbReference>
<gene>
    <name evidence="2" type="ORF">ACFPQ6_13760</name>
</gene>
<dbReference type="EMBL" id="JBHSOH010000020">
    <property type="protein sequence ID" value="MFC5849374.1"/>
    <property type="molecule type" value="Genomic_DNA"/>
</dbReference>
<organism evidence="2 3">
    <name type="scientific">Deinococcus petrolearius</name>
    <dbReference type="NCBI Taxonomy" id="1751295"/>
    <lineage>
        <taxon>Bacteria</taxon>
        <taxon>Thermotogati</taxon>
        <taxon>Deinococcota</taxon>
        <taxon>Deinococci</taxon>
        <taxon>Deinococcales</taxon>
        <taxon>Deinococcaceae</taxon>
        <taxon>Deinococcus</taxon>
    </lineage>
</organism>
<keyword evidence="1" id="KW-0472">Membrane</keyword>
<evidence type="ECO:0000256" key="1">
    <source>
        <dbReference type="SAM" id="Phobius"/>
    </source>
</evidence>
<name>A0ABW1DQK4_9DEIO</name>
<sequence length="394" mass="42899">MKALEQYVATATRGLPQRERQRVAEELRANVLERVAEHQIPGKSRSEALRLALQEFGDPQPLAAGMRGIYLWPQLGIGGAAASLLLVAMFTVRAVSATPHITVTTQGQLARCEPEGGIATGGLCSTQRRFWVDQADLRAQLLAQGATLKSAQQQVNENRWAPQPLTVSWEDTPGRQGQFFLPADDGLEDRSSRQRAANFPDETVIRRGGKTFLSSELLFGAIFESSTLPLRIERPLDAPVVHIGRLRLEFGQPGQGGSVGWLVENAVTRLLTQQFQASVFRGENLLPRWEYVLDRAKGHPQAVKVSGRSSEIYAVVRPVSANGVNGLGFDLATVDSNGILKFRTAQKSVTLTQDIKALANGGSLKAKIALINLGPAILLSKKGFIYYKIDAVNS</sequence>
<protein>
    <submittedName>
        <fullName evidence="2">Permease prefix domain 1-containing protein</fullName>
    </submittedName>
</protein>
<accession>A0ABW1DQK4</accession>
<evidence type="ECO:0000313" key="2">
    <source>
        <dbReference type="EMBL" id="MFC5849374.1"/>
    </source>
</evidence>
<dbReference type="InterPro" id="IPR047928">
    <property type="entry name" value="Perm_prefix_1"/>
</dbReference>
<reference evidence="3" key="1">
    <citation type="journal article" date="2019" name="Int. J. Syst. Evol. Microbiol.">
        <title>The Global Catalogue of Microorganisms (GCM) 10K type strain sequencing project: providing services to taxonomists for standard genome sequencing and annotation.</title>
        <authorList>
            <consortium name="The Broad Institute Genomics Platform"/>
            <consortium name="The Broad Institute Genome Sequencing Center for Infectious Disease"/>
            <person name="Wu L."/>
            <person name="Ma J."/>
        </authorList>
    </citation>
    <scope>NUCLEOTIDE SEQUENCE [LARGE SCALE GENOMIC DNA]</scope>
    <source>
        <strain evidence="3">CGMCC 1.15053</strain>
    </source>
</reference>
<evidence type="ECO:0000313" key="3">
    <source>
        <dbReference type="Proteomes" id="UP001595979"/>
    </source>
</evidence>
<dbReference type="NCBIfam" id="NF038403">
    <property type="entry name" value="perm_prefix_1"/>
    <property type="match status" value="1"/>
</dbReference>
<dbReference type="RefSeq" id="WP_380050476.1">
    <property type="nucleotide sequence ID" value="NZ_JBHSOH010000020.1"/>
</dbReference>
<comment type="caution">
    <text evidence="2">The sequence shown here is derived from an EMBL/GenBank/DDBJ whole genome shotgun (WGS) entry which is preliminary data.</text>
</comment>
<keyword evidence="1" id="KW-1133">Transmembrane helix</keyword>
<keyword evidence="1" id="KW-0812">Transmembrane</keyword>
<proteinExistence type="predicted"/>
<keyword evidence="3" id="KW-1185">Reference proteome</keyword>
<feature type="transmembrane region" description="Helical" evidence="1">
    <location>
        <begin position="69"/>
        <end position="92"/>
    </location>
</feature>